<accession>A0A8S1P183</accession>
<comment type="caution">
    <text evidence="3">The sequence shown here is derived from an EMBL/GenBank/DDBJ whole genome shotgun (WGS) entry which is preliminary data.</text>
</comment>
<feature type="domain" description="PWWP" evidence="2">
    <location>
        <begin position="5"/>
        <end position="57"/>
    </location>
</feature>
<dbReference type="OMA" id="PCTIAYD"/>
<sequence length="214" mass="25151">MQFSKNDVFWGKIQGYPYWPCTIAYDKPDKQKCRVFFFGENEQGELKYSDLKPFEEHFEQYCGQAKKNNSLKIAIEQALNKESHKHLLPTYEKIIKGTNHSKVQESKQNKNNNEVKMQPLKQSQPKKIEIFIQKHFKDVKGDVINQILEKCNNNQKKVVKAIKAYSSLQAGIINKIFNFETFENYYDSSINITKNDNYSIFTALLDPNEIKIFF</sequence>
<dbReference type="InterPro" id="IPR000313">
    <property type="entry name" value="PWWP_dom"/>
</dbReference>
<evidence type="ECO:0000313" key="3">
    <source>
        <dbReference type="EMBL" id="CAD8096403.1"/>
    </source>
</evidence>
<feature type="region of interest" description="Disordered" evidence="1">
    <location>
        <begin position="100"/>
        <end position="122"/>
    </location>
</feature>
<dbReference type="SMART" id="SM00293">
    <property type="entry name" value="PWWP"/>
    <property type="match status" value="1"/>
</dbReference>
<gene>
    <name evidence="3" type="ORF">PPRIM_AZ9-3.1.T1010074</name>
</gene>
<evidence type="ECO:0000259" key="2">
    <source>
        <dbReference type="PROSITE" id="PS50812"/>
    </source>
</evidence>
<dbReference type="CDD" id="cd05162">
    <property type="entry name" value="PWWP"/>
    <property type="match status" value="1"/>
</dbReference>
<keyword evidence="4" id="KW-1185">Reference proteome</keyword>
<reference evidence="3" key="1">
    <citation type="submission" date="2021-01" db="EMBL/GenBank/DDBJ databases">
        <authorList>
            <consortium name="Genoscope - CEA"/>
            <person name="William W."/>
        </authorList>
    </citation>
    <scope>NUCLEOTIDE SEQUENCE</scope>
</reference>
<proteinExistence type="predicted"/>
<dbReference type="Proteomes" id="UP000688137">
    <property type="component" value="Unassembled WGS sequence"/>
</dbReference>
<dbReference type="EMBL" id="CAJJDM010000104">
    <property type="protein sequence ID" value="CAD8096403.1"/>
    <property type="molecule type" value="Genomic_DNA"/>
</dbReference>
<evidence type="ECO:0000256" key="1">
    <source>
        <dbReference type="SAM" id="MobiDB-lite"/>
    </source>
</evidence>
<dbReference type="AlphaFoldDB" id="A0A8S1P183"/>
<name>A0A8S1P183_PARPR</name>
<dbReference type="PROSITE" id="PS50812">
    <property type="entry name" value="PWWP"/>
    <property type="match status" value="1"/>
</dbReference>
<organism evidence="3 4">
    <name type="scientific">Paramecium primaurelia</name>
    <dbReference type="NCBI Taxonomy" id="5886"/>
    <lineage>
        <taxon>Eukaryota</taxon>
        <taxon>Sar</taxon>
        <taxon>Alveolata</taxon>
        <taxon>Ciliophora</taxon>
        <taxon>Intramacronucleata</taxon>
        <taxon>Oligohymenophorea</taxon>
        <taxon>Peniculida</taxon>
        <taxon>Parameciidae</taxon>
        <taxon>Paramecium</taxon>
    </lineage>
</organism>
<protein>
    <recommendedName>
        <fullName evidence="2">PWWP domain-containing protein</fullName>
    </recommendedName>
</protein>
<dbReference type="Pfam" id="PF00855">
    <property type="entry name" value="PWWP"/>
    <property type="match status" value="1"/>
</dbReference>
<evidence type="ECO:0000313" key="4">
    <source>
        <dbReference type="Proteomes" id="UP000688137"/>
    </source>
</evidence>
<feature type="compositionally biased region" description="Polar residues" evidence="1">
    <location>
        <begin position="109"/>
        <end position="122"/>
    </location>
</feature>